<dbReference type="InterPro" id="IPR011006">
    <property type="entry name" value="CheY-like_superfamily"/>
</dbReference>
<dbReference type="PANTHER" id="PTHR42872">
    <property type="entry name" value="PROTEIN-GLUTAMATE METHYLESTERASE/PROTEIN-GLUTAMINE GLUTAMINASE"/>
    <property type="match status" value="1"/>
</dbReference>
<dbReference type="InterPro" id="IPR035909">
    <property type="entry name" value="CheB_C"/>
</dbReference>
<keyword evidence="1 5" id="KW-0963">Cytoplasm</keyword>
<evidence type="ECO:0000313" key="11">
    <source>
        <dbReference type="EMBL" id="XCO74558.1"/>
    </source>
</evidence>
<feature type="domain" description="Response regulatory" evidence="8">
    <location>
        <begin position="2"/>
        <end position="119"/>
    </location>
</feature>
<sequence length="339" mass="35085">MRIGIVNDLALAVEALRRALSQRSDHSVVWTASSGEEAVAQCARNTPDLVLMDLIMPGMGGVEATRQIMARSPCAILVVTASVGGNAPLVFEAMGHGALDATDVPALGSDAPGAADGLLAKIDLIGRLIGDRPSRAAPRPQRRNGSGERLIAIGASAGGPAAVAEVLGGLPAAFPAAIAIVQHIDEKFAGSMAEWLNRYSPNPVRLARPGDTLTVGEALLAATNEHLVLTPDGALDYAAEPKEQPYRPSVDVFFDSIAERWPGPIAGVLLSGMGRDGASGLLGLRNKGHHTIAQDRATSAVYGMPKAAAELGAAVDILPLDRIAARLRVLFGDQRSASS</sequence>
<feature type="active site" evidence="5 6">
    <location>
        <position position="276"/>
    </location>
</feature>
<dbReference type="PIRSF" id="PIRSF000876">
    <property type="entry name" value="RR_chemtxs_CheB"/>
    <property type="match status" value="1"/>
</dbReference>
<evidence type="ECO:0000256" key="4">
    <source>
        <dbReference type="ARBA" id="ARBA00048267"/>
    </source>
</evidence>
<evidence type="ECO:0000313" key="10">
    <source>
        <dbReference type="EMBL" id="MEI2455653.1"/>
    </source>
</evidence>
<dbReference type="CDD" id="cd16432">
    <property type="entry name" value="CheB_Rec"/>
    <property type="match status" value="1"/>
</dbReference>
<dbReference type="Gene3D" id="3.40.50.2300">
    <property type="match status" value="1"/>
</dbReference>
<keyword evidence="3 5" id="KW-0378">Hydrolase</keyword>
<comment type="similarity">
    <text evidence="5">Belongs to the CheB family.</text>
</comment>
<dbReference type="SMART" id="SM00448">
    <property type="entry name" value="REC"/>
    <property type="match status" value="1"/>
</dbReference>
<proteinExistence type="inferred from homology"/>
<dbReference type="InterPro" id="IPR000673">
    <property type="entry name" value="Sig_transdc_resp-reg_Me-estase"/>
</dbReference>
<dbReference type="PANTHER" id="PTHR42872:SF6">
    <property type="entry name" value="PROTEIN-GLUTAMATE METHYLESTERASE_PROTEIN-GLUTAMINE GLUTAMINASE"/>
    <property type="match status" value="1"/>
</dbReference>
<protein>
    <recommendedName>
        <fullName evidence="5">Protein-glutamate methylesterase/protein-glutamine glutaminase</fullName>
        <ecNumber evidence="5">3.1.1.61</ecNumber>
        <ecNumber evidence="5">3.5.1.44</ecNumber>
    </recommendedName>
</protein>
<dbReference type="GO" id="GO:0008984">
    <property type="term" value="F:protein-glutamate methylesterase activity"/>
    <property type="evidence" value="ECO:0007669"/>
    <property type="project" value="UniProtKB-UniRule"/>
</dbReference>
<evidence type="ECO:0000259" key="9">
    <source>
        <dbReference type="PROSITE" id="PS50122"/>
    </source>
</evidence>
<dbReference type="GO" id="GO:0006935">
    <property type="term" value="P:chemotaxis"/>
    <property type="evidence" value="ECO:0007669"/>
    <property type="project" value="UniProtKB-UniRule"/>
</dbReference>
<feature type="active site" evidence="5 6">
    <location>
        <position position="156"/>
    </location>
</feature>
<evidence type="ECO:0000256" key="5">
    <source>
        <dbReference type="HAMAP-Rule" id="MF_00099"/>
    </source>
</evidence>
<accession>A0AAU8MTI6</accession>
<comment type="function">
    <text evidence="5">Involved in chemotaxis. Part of a chemotaxis signal transduction system that modulates chemotaxis in response to various stimuli. Catalyzes the demethylation of specific methylglutamate residues introduced into the chemoreceptors (methyl-accepting chemotaxis proteins or MCP) by CheR. Also mediates the irreversible deamidation of specific glutamine residues to glutamic acid.</text>
</comment>
<reference evidence="11" key="2">
    <citation type="submission" date="2024-06" db="EMBL/GenBank/DDBJ databases">
        <authorList>
            <person name="Li S."/>
        </authorList>
    </citation>
    <scope>NUCLEOTIDE SEQUENCE</scope>
    <source>
        <strain evidence="11">SR10</strain>
    </source>
</reference>
<comment type="catalytic activity">
    <reaction evidence="5">
        <text>L-glutaminyl-[protein] + H2O = L-glutamyl-[protein] + NH4(+)</text>
        <dbReference type="Rhea" id="RHEA:16441"/>
        <dbReference type="Rhea" id="RHEA-COMP:10207"/>
        <dbReference type="Rhea" id="RHEA-COMP:10208"/>
        <dbReference type="ChEBI" id="CHEBI:15377"/>
        <dbReference type="ChEBI" id="CHEBI:28938"/>
        <dbReference type="ChEBI" id="CHEBI:29973"/>
        <dbReference type="ChEBI" id="CHEBI:30011"/>
        <dbReference type="EC" id="3.5.1.44"/>
    </reaction>
</comment>
<feature type="domain" description="CheB-type methylesterase" evidence="9">
    <location>
        <begin position="144"/>
        <end position="327"/>
    </location>
</feature>
<keyword evidence="2 5" id="KW-0145">Chemotaxis</keyword>
<dbReference type="InterPro" id="IPR001789">
    <property type="entry name" value="Sig_transdc_resp-reg_receiver"/>
</dbReference>
<name>A0AAU8MTI6_9GAMM</name>
<evidence type="ECO:0000256" key="2">
    <source>
        <dbReference type="ARBA" id="ARBA00022500"/>
    </source>
</evidence>
<comment type="PTM">
    <text evidence="5">Phosphorylated by CheA. Phosphorylation of the N-terminal regulatory domain activates the methylesterase activity.</text>
</comment>
<evidence type="ECO:0000256" key="7">
    <source>
        <dbReference type="PROSITE-ProRule" id="PRU00169"/>
    </source>
</evidence>
<evidence type="ECO:0000259" key="8">
    <source>
        <dbReference type="PROSITE" id="PS50110"/>
    </source>
</evidence>
<evidence type="ECO:0000313" key="12">
    <source>
        <dbReference type="Proteomes" id="UP001387215"/>
    </source>
</evidence>
<evidence type="ECO:0000256" key="1">
    <source>
        <dbReference type="ARBA" id="ARBA00022490"/>
    </source>
</evidence>
<dbReference type="EC" id="3.5.1.44" evidence="5"/>
<dbReference type="SUPFAM" id="SSF52172">
    <property type="entry name" value="CheY-like"/>
    <property type="match status" value="1"/>
</dbReference>
<dbReference type="EMBL" id="JBANDL010000002">
    <property type="protein sequence ID" value="MEI2455653.1"/>
    <property type="molecule type" value="Genomic_DNA"/>
</dbReference>
<evidence type="ECO:0000256" key="6">
    <source>
        <dbReference type="PROSITE-ProRule" id="PRU00050"/>
    </source>
</evidence>
<feature type="modified residue" description="4-aspartylphosphate" evidence="5 7">
    <location>
        <position position="53"/>
    </location>
</feature>
<dbReference type="CDD" id="cd17541">
    <property type="entry name" value="REC_CheB-like"/>
    <property type="match status" value="1"/>
</dbReference>
<dbReference type="SUPFAM" id="SSF52738">
    <property type="entry name" value="Methylesterase CheB, C-terminal domain"/>
    <property type="match status" value="1"/>
</dbReference>
<organism evidence="11">
    <name type="scientific">Lysobacter firmicutimachus</name>
    <dbReference type="NCBI Taxonomy" id="1792846"/>
    <lineage>
        <taxon>Bacteria</taxon>
        <taxon>Pseudomonadati</taxon>
        <taxon>Pseudomonadota</taxon>
        <taxon>Gammaproteobacteria</taxon>
        <taxon>Lysobacterales</taxon>
        <taxon>Lysobacteraceae</taxon>
        <taxon>Lysobacter</taxon>
    </lineage>
</organism>
<dbReference type="Proteomes" id="UP001387215">
    <property type="component" value="Unassembled WGS sequence"/>
</dbReference>
<dbReference type="InterPro" id="IPR008248">
    <property type="entry name" value="CheB-like"/>
</dbReference>
<comment type="subcellular location">
    <subcellularLocation>
        <location evidence="5">Cytoplasm</location>
    </subcellularLocation>
</comment>
<feature type="active site" evidence="5 6">
    <location>
        <position position="183"/>
    </location>
</feature>
<dbReference type="EC" id="3.1.1.61" evidence="5"/>
<dbReference type="GO" id="GO:0050568">
    <property type="term" value="F:protein-glutamine glutaminase activity"/>
    <property type="evidence" value="ECO:0007669"/>
    <property type="project" value="UniProtKB-UniRule"/>
</dbReference>
<reference evidence="10 12" key="1">
    <citation type="submission" date="2024-02" db="EMBL/GenBank/DDBJ databases">
        <title>Lysobacter Genome Sequencing and Mining.</title>
        <authorList>
            <person name="Bierman J."/>
            <person name="Walker M.C."/>
        </authorList>
    </citation>
    <scope>NUCLEOTIDE SEQUENCE [LARGE SCALE GENOMIC DNA]</scope>
    <source>
        <strain evidence="10 12">PB6250</strain>
    </source>
</reference>
<keyword evidence="12" id="KW-1185">Reference proteome</keyword>
<dbReference type="RefSeq" id="WP_064749844.1">
    <property type="nucleotide sequence ID" value="NZ_CP159925.1"/>
</dbReference>
<comment type="domain">
    <text evidence="5">Contains a C-terminal catalytic domain, and an N-terminal region which modulates catalytic activity.</text>
</comment>
<dbReference type="PROSITE" id="PS50110">
    <property type="entry name" value="RESPONSE_REGULATORY"/>
    <property type="match status" value="1"/>
</dbReference>
<dbReference type="AlphaFoldDB" id="A0AAU8MTI6"/>
<dbReference type="PROSITE" id="PS50122">
    <property type="entry name" value="CHEB"/>
    <property type="match status" value="1"/>
</dbReference>
<dbReference type="GO" id="GO:0005737">
    <property type="term" value="C:cytoplasm"/>
    <property type="evidence" value="ECO:0007669"/>
    <property type="project" value="UniProtKB-SubCell"/>
</dbReference>
<gene>
    <name evidence="5" type="primary">cheB</name>
    <name evidence="11" type="ORF">ABU614_19605</name>
    <name evidence="10" type="ORF">V2J18_13285</name>
</gene>
<dbReference type="Pfam" id="PF01339">
    <property type="entry name" value="CheB_methylest"/>
    <property type="match status" value="1"/>
</dbReference>
<dbReference type="GO" id="GO:0000156">
    <property type="term" value="F:phosphorelay response regulator activity"/>
    <property type="evidence" value="ECO:0007669"/>
    <property type="project" value="InterPro"/>
</dbReference>
<dbReference type="Pfam" id="PF00072">
    <property type="entry name" value="Response_reg"/>
    <property type="match status" value="1"/>
</dbReference>
<evidence type="ECO:0000256" key="3">
    <source>
        <dbReference type="ARBA" id="ARBA00022801"/>
    </source>
</evidence>
<dbReference type="Gene3D" id="3.40.50.180">
    <property type="entry name" value="Methylesterase CheB, C-terminal domain"/>
    <property type="match status" value="1"/>
</dbReference>
<keyword evidence="5 7" id="KW-0597">Phosphoprotein</keyword>
<dbReference type="EMBL" id="CP159925">
    <property type="protein sequence ID" value="XCO74558.1"/>
    <property type="molecule type" value="Genomic_DNA"/>
</dbReference>
<dbReference type="HAMAP" id="MF_00099">
    <property type="entry name" value="CheB_chemtxs"/>
    <property type="match status" value="1"/>
</dbReference>
<dbReference type="NCBIfam" id="NF009206">
    <property type="entry name" value="PRK12555.1"/>
    <property type="match status" value="1"/>
</dbReference>
<comment type="catalytic activity">
    <reaction evidence="4 5">
        <text>[protein]-L-glutamate 5-O-methyl ester + H2O = L-glutamyl-[protein] + methanol + H(+)</text>
        <dbReference type="Rhea" id="RHEA:23236"/>
        <dbReference type="Rhea" id="RHEA-COMP:10208"/>
        <dbReference type="Rhea" id="RHEA-COMP:10311"/>
        <dbReference type="ChEBI" id="CHEBI:15377"/>
        <dbReference type="ChEBI" id="CHEBI:15378"/>
        <dbReference type="ChEBI" id="CHEBI:17790"/>
        <dbReference type="ChEBI" id="CHEBI:29973"/>
        <dbReference type="ChEBI" id="CHEBI:82795"/>
        <dbReference type="EC" id="3.1.1.61"/>
    </reaction>
</comment>